<comment type="caution">
    <text evidence="2">The sequence shown here is derived from an EMBL/GenBank/DDBJ whole genome shotgun (WGS) entry which is preliminary data.</text>
</comment>
<dbReference type="PROSITE" id="PS50173">
    <property type="entry name" value="UMUC"/>
    <property type="match status" value="1"/>
</dbReference>
<sequence>MSNDHPGFCRDCLAGQPEGLKRCRQCGSPRLLYHDELYDLSIAHIDCDAFYASVEKRDNPDLIDKPLIIGGG</sequence>
<feature type="domain" description="UmuC" evidence="1">
    <location>
        <begin position="42"/>
        <end position="72"/>
    </location>
</feature>
<dbReference type="EMBL" id="JAUTBL010000002">
    <property type="protein sequence ID" value="MDQ1185780.1"/>
    <property type="molecule type" value="Genomic_DNA"/>
</dbReference>
<dbReference type="InterPro" id="IPR001126">
    <property type="entry name" value="UmuC"/>
</dbReference>
<organism evidence="2 3">
    <name type="scientific">Agrobacterium larrymoorei</name>
    <dbReference type="NCBI Taxonomy" id="160699"/>
    <lineage>
        <taxon>Bacteria</taxon>
        <taxon>Pseudomonadati</taxon>
        <taxon>Pseudomonadota</taxon>
        <taxon>Alphaproteobacteria</taxon>
        <taxon>Hyphomicrobiales</taxon>
        <taxon>Rhizobiaceae</taxon>
        <taxon>Rhizobium/Agrobacterium group</taxon>
        <taxon>Agrobacterium</taxon>
    </lineage>
</organism>
<dbReference type="Gene3D" id="3.40.1170.60">
    <property type="match status" value="1"/>
</dbReference>
<name>A0ABU0ULD8_9HYPH</name>
<dbReference type="Pfam" id="PF00817">
    <property type="entry name" value="IMS"/>
    <property type="match status" value="1"/>
</dbReference>
<reference evidence="2 3" key="1">
    <citation type="submission" date="2023-07" db="EMBL/GenBank/DDBJ databases">
        <title>Functional and genomic diversity of the sorghum phyllosphere microbiome.</title>
        <authorList>
            <person name="Shade A."/>
        </authorList>
    </citation>
    <scope>NUCLEOTIDE SEQUENCE [LARGE SCALE GENOMIC DNA]</scope>
    <source>
        <strain evidence="2 3">SORGH_AS_1126</strain>
    </source>
</reference>
<gene>
    <name evidence="2" type="ORF">QE408_002923</name>
</gene>
<dbReference type="SUPFAM" id="SSF56672">
    <property type="entry name" value="DNA/RNA polymerases"/>
    <property type="match status" value="1"/>
</dbReference>
<evidence type="ECO:0000313" key="2">
    <source>
        <dbReference type="EMBL" id="MDQ1185780.1"/>
    </source>
</evidence>
<evidence type="ECO:0000259" key="1">
    <source>
        <dbReference type="PROSITE" id="PS50173"/>
    </source>
</evidence>
<dbReference type="Proteomes" id="UP001224781">
    <property type="component" value="Unassembled WGS sequence"/>
</dbReference>
<dbReference type="InterPro" id="IPR043502">
    <property type="entry name" value="DNA/RNA_pol_sf"/>
</dbReference>
<accession>A0ABU0ULD8</accession>
<proteinExistence type="predicted"/>
<evidence type="ECO:0000313" key="3">
    <source>
        <dbReference type="Proteomes" id="UP001224781"/>
    </source>
</evidence>
<keyword evidence="3" id="KW-1185">Reference proteome</keyword>
<protein>
    <recommendedName>
        <fullName evidence="1">UmuC domain-containing protein</fullName>
    </recommendedName>
</protein>